<dbReference type="AlphaFoldDB" id="A0A106BKU4"/>
<keyword evidence="1" id="KW-1277">Toxin-antitoxin system</keyword>
<accession>A0A106BKU4</accession>
<dbReference type="Proteomes" id="UP000064243">
    <property type="component" value="Unassembled WGS sequence"/>
</dbReference>
<dbReference type="Pfam" id="PF05016">
    <property type="entry name" value="ParE_toxin"/>
    <property type="match status" value="1"/>
</dbReference>
<name>A0A106BKU4_THIDE</name>
<reference evidence="2 3" key="1">
    <citation type="journal article" date="2015" name="Appl. Environ. Microbiol.">
        <title>Aerobic and Anaerobic Thiosulfate Oxidation by a Cold-Adapted, Subglacial Chemoautotroph.</title>
        <authorList>
            <person name="Harrold Z.R."/>
            <person name="Skidmore M.L."/>
            <person name="Hamilton T.L."/>
            <person name="Desch L."/>
            <person name="Amada K."/>
            <person name="van Gelder W."/>
            <person name="Glover K."/>
            <person name="Roden E.E."/>
            <person name="Boyd E.S."/>
        </authorList>
    </citation>
    <scope>NUCLEOTIDE SEQUENCE [LARGE SCALE GENOMIC DNA]</scope>
    <source>
        <strain evidence="2 3">RG</strain>
    </source>
</reference>
<dbReference type="InterPro" id="IPR035093">
    <property type="entry name" value="RelE/ParE_toxin_dom_sf"/>
</dbReference>
<keyword evidence="3" id="KW-1185">Reference proteome</keyword>
<comment type="caution">
    <text evidence="2">The sequence shown here is derived from an EMBL/GenBank/DDBJ whole genome shotgun (WGS) entry which is preliminary data.</text>
</comment>
<organism evidence="2 3">
    <name type="scientific">Thiobacillus denitrificans</name>
    <dbReference type="NCBI Taxonomy" id="36861"/>
    <lineage>
        <taxon>Bacteria</taxon>
        <taxon>Pseudomonadati</taxon>
        <taxon>Pseudomonadota</taxon>
        <taxon>Betaproteobacteria</taxon>
        <taxon>Nitrosomonadales</taxon>
        <taxon>Thiobacillaceae</taxon>
        <taxon>Thiobacillus</taxon>
    </lineage>
</organism>
<proteinExistence type="predicted"/>
<dbReference type="PATRIC" id="fig|36861.3.peg.2422"/>
<evidence type="ECO:0000313" key="3">
    <source>
        <dbReference type="Proteomes" id="UP000064243"/>
    </source>
</evidence>
<dbReference type="OrthoDB" id="121597at2"/>
<gene>
    <name evidence="2" type="ORF">ABW22_13170</name>
</gene>
<dbReference type="RefSeq" id="WP_059757489.1">
    <property type="nucleotide sequence ID" value="NZ_LDUG01000036.1"/>
</dbReference>
<evidence type="ECO:0000313" key="2">
    <source>
        <dbReference type="EMBL" id="KVW94327.1"/>
    </source>
</evidence>
<evidence type="ECO:0000256" key="1">
    <source>
        <dbReference type="ARBA" id="ARBA00022649"/>
    </source>
</evidence>
<dbReference type="Gene3D" id="3.30.2310.20">
    <property type="entry name" value="RelE-like"/>
    <property type="match status" value="1"/>
</dbReference>
<sequence length="95" mass="10739">MTAVVYALQALDDLDRLEDFLLEVDAPAARQTIPLIISAVETLRLHPNIGRRSGSQLRELVISRGKTGYIALYRYNEIRDVVIVLAIRHQREVGL</sequence>
<dbReference type="InterPro" id="IPR007712">
    <property type="entry name" value="RelE/ParE_toxin"/>
</dbReference>
<protein>
    <submittedName>
        <fullName evidence="2">RelE/StbE family addiction module toxin</fullName>
    </submittedName>
</protein>
<dbReference type="EMBL" id="LDUG01000036">
    <property type="protein sequence ID" value="KVW94327.1"/>
    <property type="molecule type" value="Genomic_DNA"/>
</dbReference>